<evidence type="ECO:0000256" key="1">
    <source>
        <dbReference type="SAM" id="Phobius"/>
    </source>
</evidence>
<dbReference type="Pfam" id="PF14126">
    <property type="entry name" value="DUF4293"/>
    <property type="match status" value="1"/>
</dbReference>
<name>A0A9D1Z1C6_9BACT</name>
<organism evidence="2 3">
    <name type="scientific">Candidatus Alistipes intestinigallinarum</name>
    <dbReference type="NCBI Taxonomy" id="2838440"/>
    <lineage>
        <taxon>Bacteria</taxon>
        <taxon>Pseudomonadati</taxon>
        <taxon>Bacteroidota</taxon>
        <taxon>Bacteroidia</taxon>
        <taxon>Bacteroidales</taxon>
        <taxon>Rikenellaceae</taxon>
        <taxon>Alistipes</taxon>
    </lineage>
</organism>
<evidence type="ECO:0000313" key="2">
    <source>
        <dbReference type="EMBL" id="HIY68895.1"/>
    </source>
</evidence>
<dbReference type="AlphaFoldDB" id="A0A9D1Z1C6"/>
<feature type="transmembrane region" description="Helical" evidence="1">
    <location>
        <begin position="7"/>
        <end position="28"/>
    </location>
</feature>
<feature type="transmembrane region" description="Helical" evidence="1">
    <location>
        <begin position="81"/>
        <end position="104"/>
    </location>
</feature>
<accession>A0A9D1Z1C6</accession>
<reference evidence="2" key="1">
    <citation type="journal article" date="2021" name="PeerJ">
        <title>Extensive microbial diversity within the chicken gut microbiome revealed by metagenomics and culture.</title>
        <authorList>
            <person name="Gilroy R."/>
            <person name="Ravi A."/>
            <person name="Getino M."/>
            <person name="Pursley I."/>
            <person name="Horton D.L."/>
            <person name="Alikhan N.F."/>
            <person name="Baker D."/>
            <person name="Gharbi K."/>
            <person name="Hall N."/>
            <person name="Watson M."/>
            <person name="Adriaenssens E.M."/>
            <person name="Foster-Nyarko E."/>
            <person name="Jarju S."/>
            <person name="Secka A."/>
            <person name="Antonio M."/>
            <person name="Oren A."/>
            <person name="Chaudhuri R.R."/>
            <person name="La Ragione R."/>
            <person name="Hildebrand F."/>
            <person name="Pallen M.J."/>
        </authorList>
    </citation>
    <scope>NUCLEOTIDE SEQUENCE</scope>
    <source>
        <strain evidence="2">5134</strain>
    </source>
</reference>
<reference evidence="2" key="2">
    <citation type="submission" date="2021-04" db="EMBL/GenBank/DDBJ databases">
        <authorList>
            <person name="Gilroy R."/>
        </authorList>
    </citation>
    <scope>NUCLEOTIDE SEQUENCE</scope>
    <source>
        <strain evidence="2">5134</strain>
    </source>
</reference>
<dbReference type="Proteomes" id="UP000886844">
    <property type="component" value="Unassembled WGS sequence"/>
</dbReference>
<evidence type="ECO:0000313" key="3">
    <source>
        <dbReference type="Proteomes" id="UP000886844"/>
    </source>
</evidence>
<sequence>MIQRIQTLYLLVITALLAVTLFARLAWFGGEGSEFGLYAFALKDAEGAVLHSTVYLGILLSLAAVVPLVTIFLYRRRMLQIRLCVVEMVLLVGCAVMEGIYYYLGCRVVSDLPFHTQGVGVAIALPVVSLLFAWLAARAIFRDELLVRGADRIR</sequence>
<feature type="transmembrane region" description="Helical" evidence="1">
    <location>
        <begin position="48"/>
        <end position="74"/>
    </location>
</feature>
<proteinExistence type="predicted"/>
<feature type="transmembrane region" description="Helical" evidence="1">
    <location>
        <begin position="116"/>
        <end position="137"/>
    </location>
</feature>
<comment type="caution">
    <text evidence="2">The sequence shown here is derived from an EMBL/GenBank/DDBJ whole genome shotgun (WGS) entry which is preliminary data.</text>
</comment>
<dbReference type="EMBL" id="DXDA01000049">
    <property type="protein sequence ID" value="HIY68895.1"/>
    <property type="molecule type" value="Genomic_DNA"/>
</dbReference>
<keyword evidence="1" id="KW-0812">Transmembrane</keyword>
<gene>
    <name evidence="2" type="ORF">H9828_05725</name>
</gene>
<protein>
    <submittedName>
        <fullName evidence="2">DUF4293 domain-containing protein</fullName>
    </submittedName>
</protein>
<dbReference type="InterPro" id="IPR025635">
    <property type="entry name" value="DUF4293"/>
</dbReference>
<keyword evidence="1" id="KW-0472">Membrane</keyword>
<keyword evidence="1" id="KW-1133">Transmembrane helix</keyword>